<name>A0ABR8VK89_9BACI</name>
<evidence type="ECO:0000313" key="2">
    <source>
        <dbReference type="EMBL" id="MBD8005006.1"/>
    </source>
</evidence>
<dbReference type="Gene3D" id="3.10.450.40">
    <property type="match status" value="2"/>
</dbReference>
<sequence length="232" mass="26349">MIRISKKRVVLIILAAGVIITIGWQLSLLMVSASPLTETDARKLVKEMYGGEIETVKKANAAFYVTLQSENRHYDVTVDEKSGEILKVEKKEHKKKEQQLTETEIKRLIQQSYPGEIEQLEKKLEDNEHFYFAVVRKDSVETQLKINPLSGKIVESSNKKVDIQEDPAHGITEQEARKIALKQINGVVDDVDIEVSDGLNFYLVEVERDKEKEAIVQINAITGEVLSITWDD</sequence>
<gene>
    <name evidence="2" type="ORF">H9631_07925</name>
</gene>
<keyword evidence="3" id="KW-1185">Reference proteome</keyword>
<evidence type="ECO:0000313" key="3">
    <source>
        <dbReference type="Proteomes" id="UP000648182"/>
    </source>
</evidence>
<accession>A0ABR8VK89</accession>
<feature type="domain" description="PepSY" evidence="1">
    <location>
        <begin position="35"/>
        <end position="89"/>
    </location>
</feature>
<dbReference type="EMBL" id="JACSPV010000010">
    <property type="protein sequence ID" value="MBD8005006.1"/>
    <property type="molecule type" value="Genomic_DNA"/>
</dbReference>
<feature type="domain" description="PepSY" evidence="1">
    <location>
        <begin position="171"/>
        <end position="228"/>
    </location>
</feature>
<dbReference type="Pfam" id="PF03413">
    <property type="entry name" value="PepSY"/>
    <property type="match status" value="2"/>
</dbReference>
<dbReference type="Proteomes" id="UP000648182">
    <property type="component" value="Unassembled WGS sequence"/>
</dbReference>
<evidence type="ECO:0000259" key="1">
    <source>
        <dbReference type="Pfam" id="PF03413"/>
    </source>
</evidence>
<dbReference type="InterPro" id="IPR025711">
    <property type="entry name" value="PepSY"/>
</dbReference>
<comment type="caution">
    <text evidence="2">The sequence shown here is derived from an EMBL/GenBank/DDBJ whole genome shotgun (WGS) entry which is preliminary data.</text>
</comment>
<organism evidence="2 3">
    <name type="scientific">Bacillus norwichensis</name>
    <dbReference type="NCBI Taxonomy" id="2762217"/>
    <lineage>
        <taxon>Bacteria</taxon>
        <taxon>Bacillati</taxon>
        <taxon>Bacillota</taxon>
        <taxon>Bacilli</taxon>
        <taxon>Bacillales</taxon>
        <taxon>Bacillaceae</taxon>
        <taxon>Bacillus</taxon>
    </lineage>
</organism>
<reference evidence="2 3" key="1">
    <citation type="submission" date="2020-08" db="EMBL/GenBank/DDBJ databases">
        <title>A Genomic Blueprint of the Chicken Gut Microbiome.</title>
        <authorList>
            <person name="Gilroy R."/>
            <person name="Ravi A."/>
            <person name="Getino M."/>
            <person name="Pursley I."/>
            <person name="Horton D.L."/>
            <person name="Alikhan N.-F."/>
            <person name="Baker D."/>
            <person name="Gharbi K."/>
            <person name="Hall N."/>
            <person name="Watson M."/>
            <person name="Adriaenssens E.M."/>
            <person name="Foster-Nyarko E."/>
            <person name="Jarju S."/>
            <person name="Secka A."/>
            <person name="Antonio M."/>
            <person name="Oren A."/>
            <person name="Chaudhuri R."/>
            <person name="La Ragione R.M."/>
            <person name="Hildebrand F."/>
            <person name="Pallen M.J."/>
        </authorList>
    </citation>
    <scope>NUCLEOTIDE SEQUENCE [LARGE SCALE GENOMIC DNA]</scope>
    <source>
        <strain evidence="2 3">Sa1BUA2</strain>
    </source>
</reference>
<protein>
    <submittedName>
        <fullName evidence="2">PepSY domain-containing protein</fullName>
    </submittedName>
</protein>
<dbReference type="RefSeq" id="WP_191811581.1">
    <property type="nucleotide sequence ID" value="NZ_JACSPV010000010.1"/>
</dbReference>
<proteinExistence type="predicted"/>